<keyword evidence="3" id="KW-0677">Repeat</keyword>
<reference evidence="11 12" key="1">
    <citation type="submission" date="2017-01" db="EMBL/GenBank/DDBJ databases">
        <authorList>
            <person name="Mah S.A."/>
            <person name="Swanson W.J."/>
            <person name="Moy G.W."/>
            <person name="Vacquier V.D."/>
        </authorList>
    </citation>
    <scope>NUCLEOTIDE SEQUENCE [LARGE SCALE GENOMIC DNA]</scope>
    <source>
        <strain evidence="11 12">GSMNP</strain>
    </source>
</reference>
<dbReference type="Gene3D" id="2.10.110.10">
    <property type="entry name" value="Cysteine Rich Protein"/>
    <property type="match status" value="3"/>
</dbReference>
<feature type="compositionally biased region" description="Low complexity" evidence="8">
    <location>
        <begin position="515"/>
        <end position="549"/>
    </location>
</feature>
<feature type="compositionally biased region" description="Polar residues" evidence="8">
    <location>
        <begin position="498"/>
        <end position="514"/>
    </location>
</feature>
<evidence type="ECO:0000259" key="9">
    <source>
        <dbReference type="PROSITE" id="PS50023"/>
    </source>
</evidence>
<keyword evidence="2 7" id="KW-0479">Metal-binding</keyword>
<evidence type="ECO:0000256" key="8">
    <source>
        <dbReference type="SAM" id="MobiDB-lite"/>
    </source>
</evidence>
<dbReference type="PANTHER" id="PTHR24215">
    <property type="entry name" value="RHO-GTPASE-ACTIVATING PROTEIN LRG1"/>
    <property type="match status" value="1"/>
</dbReference>
<keyword evidence="5 7" id="KW-0440">LIM domain</keyword>
<dbReference type="FunFam" id="2.10.110.10:FF:000009">
    <property type="entry name" value="Paxillin isoform 1"/>
    <property type="match status" value="1"/>
</dbReference>
<evidence type="ECO:0000313" key="12">
    <source>
        <dbReference type="Proteomes" id="UP000187283"/>
    </source>
</evidence>
<feature type="domain" description="LIM zinc-binding" evidence="9">
    <location>
        <begin position="93"/>
        <end position="152"/>
    </location>
</feature>
<keyword evidence="12" id="KW-1185">Reference proteome</keyword>
<dbReference type="STRING" id="133412.A0A1R1Y0Z8"/>
<evidence type="ECO:0000256" key="4">
    <source>
        <dbReference type="ARBA" id="ARBA00022833"/>
    </source>
</evidence>
<evidence type="ECO:0000256" key="5">
    <source>
        <dbReference type="ARBA" id="ARBA00023038"/>
    </source>
</evidence>
<dbReference type="SMART" id="SM00324">
    <property type="entry name" value="RhoGAP"/>
    <property type="match status" value="1"/>
</dbReference>
<dbReference type="InterPro" id="IPR000198">
    <property type="entry name" value="RhoGAP_dom"/>
</dbReference>
<keyword evidence="4 7" id="KW-0862">Zinc</keyword>
<sequence>MEITFREYNPIMESSYSICPRCNLPIDSSSDSPNSEKSVQALGKSFHLHCFTCDECGINISDSFCPLDDHSDSPGSIPKIYCQRHYYEKMDLICERCNGPLEGLYVTGLGKKYHPQHFTCSVCPTEFGPDGTYYEHEGKAYCLFHYTYLVSSKCSGCQQPIMKLYLQIYLKNEEERWHPECYMIHKFWNVRIRSMANPNKSLNDNTLTEPIRSIGEPQIYQIWTVLSSFEESTAACISDMLLQVSSGQYIEGLRQAERFIMHVDVLFASIDDLEDELAQFDDSTGLQHTREPKLLCKKIVGFFSVLSNTQTKSDSSGLTQELLTLVTSLAHYLKVLIRVALKGSLKAEIEYSWDNSTQRLLNKLSETSDRHKWGLFRISYQETDVSSDLCASCNLTVETECIEYIRARKRWHLDCFTCSICNTEMQMIYPSCTFDESTHSLYCPDCNKKSGIEPGGFRFISQLEQYSFLMRVALKRLYGLLKYKSSVDVIGGKYPISKNTLPQSNSQNPISNKISSSENGKQSSSSASPSLSNPLNTSSTPNTNSSSAANDRKSSIHLALEEVASKRGVNPPGFKTTKEDADYAFDVALQKVDDKFLIRKTRLKANSAAEEAEAMGSKVQLVSPKNISDQIYANADRRKPRVSVVSAQTLHARMKNAQNGNFETVNFKNSSPPSNRTNFSEKPKHISRAKRGNLPPEKPNEYLPSNQSTKNSKPITTIEETKPPIPLKSSNLLPKPNVNVQKSSGLQPPTQNETTNSSNKITYMSDLTQLELFFAKFAASSKLSALLDPSGTAANGVSNEILSILGVSKKQSGSVWGKLRSNLKNAAGVKKAADKEKDQKIFKSGTFGVALESLIEIQGAETTLGTRGNKNLFIPSFFDKMITTLQGMDLAVEGIFRKNGNIRRLREVSKAADKDHKLVNLNQDNSVQVAALLKKFCREIPDPIVPFRMRKLFLDINASIESPDALLLAYQCALLLLPQPNRDMLNALVSFLKSVSAYSYVDENVGSKMNSKNLALVITPNIMYADIKESNKDDTYSYAATNVIHSLIDLTPSVWQVPNSIVNFLRNQNLYKLGFDEELVDVNSGVGSSSQNFVLVPNKNQVPGPNNNSVANNGISFPSNNVSSSSVGLNGISSPLVSNSTNIIPSNNSSGAISGSISSSVNSNSNSNTLPGNILAEGNYSMLPGYEFVNADLNPAEILKRCETYGLLSPIDGKFSSLASSDSIPQLKSPISVGKHDPISANPDLTVDKIDEDAKEIQSFIFKTCSRQEKRSATARKHIELPTKSLEYLISALIEEQKIIDAIDLIVNISNPGFYPSRKIFVQLISCFTFDIEDFYSDLSTKFVYKSNNYNLEEKLIPKRSSKFENPGDFPELQNLSSSSTKLIENSIIAKIKSLNYILEYLTSLTKLDKSLNSDLSFLLDYDDSPISQFDFEFGSCGKTESSVTDLDNSYQSSNIECINRILSIFSDKDLDDDNENLPNNALKNLWDFLASLTSNPDIISNDYSDTTPPPTISSNIIFKFYNQKFLDLKLQLFDIFINYLSLDISLNIKNPVNTHLYKILCHSRSGFGFVAKINDPLNLIKSIFNKNYNQPILNQLTTTNQFSSQTNLSFSLFDMSASIYKLYDCLSILSFSKSLQINSLISATYTWLKESPISSRITFIKSIISDTIRIKLINIDVFTRYSMDNSIKYMPTTANALTNTIAHDHEPTEIKDYSKLKLNSSSPINLKKIIFILLNIRVNRRKNGKFEIDVLDQFYELANLVELMITCYIRLLFDESKSKFISSSEFNSAALVPSSPIKAGSPINGAAKIGEKKNKSRKKSNNGYSAKKIPVTCNKNKISGYSSSSSNIEIKSNSGPENLQKNTGVDASKVNVKNNAELILQNGIYLQQISSRTFSTSKSGLLDPTSNFMHGSSCIYKNSGASLAQLISPLSMFTASIINQIKGLNIPNTKLAEHDRDLAKSVIESIQILMDGLISLVDSICSN</sequence>
<accession>A0A1R1Y0Z8</accession>
<dbReference type="EMBL" id="LSSN01001191">
    <property type="protein sequence ID" value="OMJ20621.1"/>
    <property type="molecule type" value="Genomic_DNA"/>
</dbReference>
<dbReference type="CDD" id="cd08368">
    <property type="entry name" value="LIM"/>
    <property type="match status" value="1"/>
</dbReference>
<protein>
    <submittedName>
        <fullName evidence="11">Rho-type GTPase-activating protein 1</fullName>
    </submittedName>
</protein>
<dbReference type="GO" id="GO:0030036">
    <property type="term" value="P:actin cytoskeleton organization"/>
    <property type="evidence" value="ECO:0007669"/>
    <property type="project" value="TreeGrafter"/>
</dbReference>
<dbReference type="CDD" id="cd09392">
    <property type="entry name" value="LIM2_Lrg1p_like"/>
    <property type="match status" value="1"/>
</dbReference>
<name>A0A1R1Y0Z8_9FUNG</name>
<keyword evidence="6" id="KW-0539">Nucleus</keyword>
<organism evidence="11 12">
    <name type="scientific">Smittium culicis</name>
    <dbReference type="NCBI Taxonomy" id="133412"/>
    <lineage>
        <taxon>Eukaryota</taxon>
        <taxon>Fungi</taxon>
        <taxon>Fungi incertae sedis</taxon>
        <taxon>Zoopagomycota</taxon>
        <taxon>Kickxellomycotina</taxon>
        <taxon>Harpellomycetes</taxon>
        <taxon>Harpellales</taxon>
        <taxon>Legeriomycetaceae</taxon>
        <taxon>Smittium</taxon>
    </lineage>
</organism>
<dbReference type="GO" id="GO:0007165">
    <property type="term" value="P:signal transduction"/>
    <property type="evidence" value="ECO:0007669"/>
    <property type="project" value="InterPro"/>
</dbReference>
<comment type="caution">
    <text evidence="11">The sequence shown here is derived from an EMBL/GenBank/DDBJ whole genome shotgun (WGS) entry which is preliminary data.</text>
</comment>
<feature type="region of interest" description="Disordered" evidence="8">
    <location>
        <begin position="498"/>
        <end position="553"/>
    </location>
</feature>
<dbReference type="SUPFAM" id="SSF48350">
    <property type="entry name" value="GTPase activation domain, GAP"/>
    <property type="match status" value="1"/>
</dbReference>
<dbReference type="Proteomes" id="UP000187283">
    <property type="component" value="Unassembled WGS sequence"/>
</dbReference>
<feature type="domain" description="Rho-GAP" evidence="10">
    <location>
        <begin position="849"/>
        <end position="1055"/>
    </location>
</feature>
<feature type="compositionally biased region" description="Polar residues" evidence="8">
    <location>
        <begin position="656"/>
        <end position="678"/>
    </location>
</feature>
<dbReference type="GO" id="GO:0005737">
    <property type="term" value="C:cytoplasm"/>
    <property type="evidence" value="ECO:0007669"/>
    <property type="project" value="TreeGrafter"/>
</dbReference>
<dbReference type="PANTHER" id="PTHR24215:SF10">
    <property type="entry name" value="RHO-GTPASE-ACTIVATING PROTEIN LRG1"/>
    <property type="match status" value="1"/>
</dbReference>
<dbReference type="Pfam" id="PF00620">
    <property type="entry name" value="RhoGAP"/>
    <property type="match status" value="1"/>
</dbReference>
<dbReference type="SUPFAM" id="SSF57716">
    <property type="entry name" value="Glucocorticoid receptor-like (DNA-binding domain)"/>
    <property type="match status" value="2"/>
</dbReference>
<dbReference type="PROSITE" id="PS00478">
    <property type="entry name" value="LIM_DOMAIN_1"/>
    <property type="match status" value="2"/>
</dbReference>
<proteinExistence type="predicted"/>
<dbReference type="PROSITE" id="PS50238">
    <property type="entry name" value="RHOGAP"/>
    <property type="match status" value="1"/>
</dbReference>
<dbReference type="Pfam" id="PF00412">
    <property type="entry name" value="LIM"/>
    <property type="match status" value="2"/>
</dbReference>
<dbReference type="InterPro" id="IPR008936">
    <property type="entry name" value="Rho_GTPase_activation_prot"/>
</dbReference>
<evidence type="ECO:0000256" key="7">
    <source>
        <dbReference type="PROSITE-ProRule" id="PRU00125"/>
    </source>
</evidence>
<comment type="subcellular location">
    <subcellularLocation>
        <location evidence="1">Nucleus</location>
    </subcellularLocation>
</comment>
<dbReference type="SMART" id="SM00132">
    <property type="entry name" value="LIM"/>
    <property type="match status" value="3"/>
</dbReference>
<evidence type="ECO:0000256" key="6">
    <source>
        <dbReference type="ARBA" id="ARBA00023242"/>
    </source>
</evidence>
<feature type="domain" description="LIM zinc-binding" evidence="9">
    <location>
        <begin position="388"/>
        <end position="453"/>
    </location>
</feature>
<feature type="region of interest" description="Disordered" evidence="8">
    <location>
        <begin position="656"/>
        <end position="758"/>
    </location>
</feature>
<evidence type="ECO:0000259" key="10">
    <source>
        <dbReference type="PROSITE" id="PS50238"/>
    </source>
</evidence>
<feature type="compositionally biased region" description="Polar residues" evidence="8">
    <location>
        <begin position="703"/>
        <end position="715"/>
    </location>
</feature>
<dbReference type="OrthoDB" id="20689at2759"/>
<dbReference type="GO" id="GO:0046872">
    <property type="term" value="F:metal ion binding"/>
    <property type="evidence" value="ECO:0007669"/>
    <property type="project" value="UniProtKB-KW"/>
</dbReference>
<feature type="domain" description="LIM zinc-binding" evidence="9">
    <location>
        <begin position="17"/>
        <end position="92"/>
    </location>
</feature>
<dbReference type="InterPro" id="IPR001781">
    <property type="entry name" value="Znf_LIM"/>
</dbReference>
<evidence type="ECO:0000256" key="2">
    <source>
        <dbReference type="ARBA" id="ARBA00022723"/>
    </source>
</evidence>
<evidence type="ECO:0000256" key="1">
    <source>
        <dbReference type="ARBA" id="ARBA00004123"/>
    </source>
</evidence>
<dbReference type="Gene3D" id="1.10.555.10">
    <property type="entry name" value="Rho GTPase activation protein"/>
    <property type="match status" value="1"/>
</dbReference>
<evidence type="ECO:0000256" key="3">
    <source>
        <dbReference type="ARBA" id="ARBA00022737"/>
    </source>
</evidence>
<dbReference type="PROSITE" id="PS50023">
    <property type="entry name" value="LIM_DOMAIN_2"/>
    <property type="match status" value="3"/>
</dbReference>
<feature type="compositionally biased region" description="Polar residues" evidence="8">
    <location>
        <begin position="728"/>
        <end position="758"/>
    </location>
</feature>
<evidence type="ECO:0000313" key="11">
    <source>
        <dbReference type="EMBL" id="OMJ20621.1"/>
    </source>
</evidence>
<gene>
    <name evidence="11" type="ORF">AYI70_g3993</name>
</gene>
<dbReference type="GO" id="GO:0005634">
    <property type="term" value="C:nucleus"/>
    <property type="evidence" value="ECO:0007669"/>
    <property type="project" value="UniProtKB-SubCell"/>
</dbReference>